<dbReference type="EC" id="2.7.13.3" evidence="15"/>
<evidence type="ECO:0000256" key="13">
    <source>
        <dbReference type="ARBA" id="ARBA00023014"/>
    </source>
</evidence>
<dbReference type="SUPFAM" id="SSF55874">
    <property type="entry name" value="ATPase domain of HSP90 chaperone/DNA topoisomerase II/histidine kinase"/>
    <property type="match status" value="1"/>
</dbReference>
<comment type="subcellular location">
    <subcellularLocation>
        <location evidence="2">Cytoplasm</location>
    </subcellularLocation>
</comment>
<dbReference type="Proteomes" id="UP000547643">
    <property type="component" value="Unassembled WGS sequence"/>
</dbReference>
<dbReference type="Proteomes" id="UP000574104">
    <property type="component" value="Unassembled WGS sequence"/>
</dbReference>
<dbReference type="Pfam" id="PF07730">
    <property type="entry name" value="HisKA_3"/>
    <property type="match status" value="1"/>
</dbReference>
<keyword evidence="12 15" id="KW-0902">Two-component regulatory system</keyword>
<evidence type="ECO:0000313" key="28">
    <source>
        <dbReference type="Proteomes" id="UP000574104"/>
    </source>
</evidence>
<feature type="binding site" evidence="16">
    <location>
        <position position="53"/>
    </location>
    <ligand>
        <name>[4Fe-4S] cluster</name>
        <dbReference type="ChEBI" id="CHEBI:49883"/>
    </ligand>
</feature>
<keyword evidence="8 15" id="KW-0547">Nucleotide-binding</keyword>
<dbReference type="InterPro" id="IPR005467">
    <property type="entry name" value="His_kinase_dom"/>
</dbReference>
<dbReference type="STRING" id="1552123.EP57_05970"/>
<feature type="binding site" evidence="16">
    <location>
        <position position="56"/>
    </location>
    <ligand>
        <name>[4Fe-4S] cluster</name>
        <dbReference type="ChEBI" id="CHEBI:49883"/>
    </ligand>
</feature>
<evidence type="ECO:0000256" key="4">
    <source>
        <dbReference type="ARBA" id="ARBA00022490"/>
    </source>
</evidence>
<dbReference type="PANTHER" id="PTHR24421">
    <property type="entry name" value="NITRATE/NITRITE SENSOR PROTEIN NARX-RELATED"/>
    <property type="match status" value="1"/>
</dbReference>
<evidence type="ECO:0000313" key="27">
    <source>
        <dbReference type="Proteomes" id="UP000553016"/>
    </source>
</evidence>
<accession>A0A099WED3</accession>
<evidence type="ECO:0000256" key="9">
    <source>
        <dbReference type="ARBA" id="ARBA00022777"/>
    </source>
</evidence>
<comment type="cofactor">
    <cofactor evidence="16">
        <name>[4Fe-4S] cluster</name>
        <dbReference type="ChEBI" id="CHEBI:49883"/>
    </cofactor>
    <text evidence="16">Binds 1 [4Fe-4S] cluster.</text>
</comment>
<keyword evidence="3 16" id="KW-0004">4Fe-4S</keyword>
<dbReference type="GO" id="GO:0000155">
    <property type="term" value="F:phosphorelay sensor kinase activity"/>
    <property type="evidence" value="ECO:0007669"/>
    <property type="project" value="InterPro"/>
</dbReference>
<dbReference type="Proteomes" id="UP000546806">
    <property type="component" value="Unassembled WGS sequence"/>
</dbReference>
<evidence type="ECO:0000313" key="20">
    <source>
        <dbReference type="EMBL" id="MBC1617578.1"/>
    </source>
</evidence>
<evidence type="ECO:0000256" key="14">
    <source>
        <dbReference type="ARBA" id="ARBA00024827"/>
    </source>
</evidence>
<evidence type="ECO:0000259" key="18">
    <source>
        <dbReference type="PROSITE" id="PS50109"/>
    </source>
</evidence>
<dbReference type="AlphaFoldDB" id="A0A099WED3"/>
<evidence type="ECO:0000256" key="8">
    <source>
        <dbReference type="ARBA" id="ARBA00022741"/>
    </source>
</evidence>
<evidence type="ECO:0000256" key="10">
    <source>
        <dbReference type="ARBA" id="ARBA00022840"/>
    </source>
</evidence>
<evidence type="ECO:0000256" key="5">
    <source>
        <dbReference type="ARBA" id="ARBA00022553"/>
    </source>
</evidence>
<dbReference type="GO" id="GO:0046983">
    <property type="term" value="F:protein dimerization activity"/>
    <property type="evidence" value="ECO:0007669"/>
    <property type="project" value="InterPro"/>
</dbReference>
<feature type="modified residue" description="Phosphohistidine; by autocatalysis" evidence="17">
    <location>
        <position position="152"/>
    </location>
</feature>
<dbReference type="Proteomes" id="UP000029844">
    <property type="component" value="Unassembled WGS sequence"/>
</dbReference>
<evidence type="ECO:0000256" key="17">
    <source>
        <dbReference type="PIRSR" id="PIRSR037432-51"/>
    </source>
</evidence>
<organism evidence="19 24">
    <name type="scientific">Listeria booriae</name>
    <dbReference type="NCBI Taxonomy" id="1552123"/>
    <lineage>
        <taxon>Bacteria</taxon>
        <taxon>Bacillati</taxon>
        <taxon>Bacillota</taxon>
        <taxon>Bacilli</taxon>
        <taxon>Bacillales</taxon>
        <taxon>Listeriaceae</taxon>
        <taxon>Listeria</taxon>
    </lineage>
</organism>
<keyword evidence="9 15" id="KW-0418">Kinase</keyword>
<dbReference type="Gene3D" id="3.30.450.20">
    <property type="entry name" value="PAS domain"/>
    <property type="match status" value="1"/>
</dbReference>
<dbReference type="InterPro" id="IPR003594">
    <property type="entry name" value="HATPase_dom"/>
</dbReference>
<evidence type="ECO:0000313" key="19">
    <source>
        <dbReference type="EMBL" id="KGL43001.1"/>
    </source>
</evidence>
<gene>
    <name evidence="19" type="ORF">EP57_05970</name>
    <name evidence="20" type="ORF">HB904_15375</name>
    <name evidence="21" type="ORF">HCA46_11415</name>
    <name evidence="22" type="ORF">HCA78_03600</name>
    <name evidence="23" type="ORF">HCB35_07120</name>
</gene>
<evidence type="ECO:0000313" key="26">
    <source>
        <dbReference type="Proteomes" id="UP000547643"/>
    </source>
</evidence>
<dbReference type="EMBL" id="JAARSH010000012">
    <property type="protein sequence ID" value="MBC1617578.1"/>
    <property type="molecule type" value="Genomic_DNA"/>
</dbReference>
<dbReference type="InterPro" id="IPR011712">
    <property type="entry name" value="Sig_transdc_His_kin_sub3_dim/P"/>
</dbReference>
<dbReference type="GO" id="GO:0051539">
    <property type="term" value="F:4 iron, 4 sulfur cluster binding"/>
    <property type="evidence" value="ECO:0007669"/>
    <property type="project" value="UniProtKB-KW"/>
</dbReference>
<sequence>MMEMELTADLLMKAYNQMSDAVFLLHNKSEIIASNPAAVKLLERYNVDVSEFCNYCSGYMSASEERTCLGCSLRDRTDKEAFQLYLQAKDGEHIPFSASYTAIDDAKQISVLLLRNLTQQQYTEQILKLKTMTEYVINAQESERKRLSRELHDGLAQGLYSTLIELRKIKYMTEQEDYDASISEMDSMLATILEDVRNMAVELRPSSLDDLGIFAALKAYFKRYEQLFGVHVVFVSELYGTRFPASVETMLYRVTQEALTNAAKYADVDEIEVYLFKTKQSIVLEINDQGLGFSPDHFTAQGSGLGLLNMKERVELLHGDFELRSAPNQGTKVLVRIPIEQKGEEQHD</sequence>
<dbReference type="InterPro" id="IPR017203">
    <property type="entry name" value="Sig_transdc_His_kinase_NreB"/>
</dbReference>
<dbReference type="Gene3D" id="1.20.5.1930">
    <property type="match status" value="1"/>
</dbReference>
<dbReference type="EMBL" id="JNFA01000011">
    <property type="protein sequence ID" value="KGL43001.1"/>
    <property type="molecule type" value="Genomic_DNA"/>
</dbReference>
<dbReference type="PROSITE" id="PS50109">
    <property type="entry name" value="HIS_KIN"/>
    <property type="match status" value="1"/>
</dbReference>
<evidence type="ECO:0000313" key="23">
    <source>
        <dbReference type="EMBL" id="MBC2240241.1"/>
    </source>
</evidence>
<dbReference type="PANTHER" id="PTHR24421:SF10">
    <property type="entry name" value="NITRATE_NITRITE SENSOR PROTEIN NARQ"/>
    <property type="match status" value="1"/>
</dbReference>
<evidence type="ECO:0000256" key="2">
    <source>
        <dbReference type="ARBA" id="ARBA00004496"/>
    </source>
</evidence>
<dbReference type="GO" id="GO:0005737">
    <property type="term" value="C:cytoplasm"/>
    <property type="evidence" value="ECO:0007669"/>
    <property type="project" value="UniProtKB-SubCell"/>
</dbReference>
<protein>
    <recommendedName>
        <fullName evidence="15">Sensor histidine kinase</fullName>
        <ecNumber evidence="15">2.7.13.3</ecNumber>
    </recommendedName>
</protein>
<reference evidence="19 24" key="1">
    <citation type="submission" date="2014-05" db="EMBL/GenBank/DDBJ databases">
        <title>Novel Listeriaceae from food processing environments.</title>
        <authorList>
            <person name="den Bakker H.C."/>
        </authorList>
    </citation>
    <scope>NUCLEOTIDE SEQUENCE [LARGE SCALE GENOMIC DNA]</scope>
    <source>
        <strain evidence="19 24">FSL A5-0281</strain>
    </source>
</reference>
<dbReference type="EMBL" id="JAARZA010000003">
    <property type="protein sequence ID" value="MBC2240241.1"/>
    <property type="molecule type" value="Genomic_DNA"/>
</dbReference>
<evidence type="ECO:0000256" key="3">
    <source>
        <dbReference type="ARBA" id="ARBA00022485"/>
    </source>
</evidence>
<dbReference type="GO" id="GO:0005506">
    <property type="term" value="F:iron ion binding"/>
    <property type="evidence" value="ECO:0007669"/>
    <property type="project" value="InterPro"/>
</dbReference>
<dbReference type="EMBL" id="JAARWW010000001">
    <property type="protein sequence ID" value="MBC2002842.1"/>
    <property type="molecule type" value="Genomic_DNA"/>
</dbReference>
<feature type="domain" description="Histidine kinase" evidence="18">
    <location>
        <begin position="146"/>
        <end position="341"/>
    </location>
</feature>
<dbReference type="Pfam" id="PF02518">
    <property type="entry name" value="HATPase_c"/>
    <property type="match status" value="1"/>
</dbReference>
<comment type="function">
    <text evidence="14">Member of the two-component regulatory system NreB/NreC involved in the control of dissimilatory nitrate/nitrite reduction in response to oxygen. NreB functions as a direct oxygen sensor histidine kinase which is autophosphorylated, in the absence of oxygen, probably at the conserved histidine residue, and transfers its phosphate group probably to a conserved aspartate residue of NreC. NreB/NreC activates the expression of the nitrate (narGHJI) and nitrite (nir) reductase operons, as well as the putative nitrate transporter gene narT.</text>
</comment>
<feature type="binding site" evidence="16">
    <location>
        <position position="71"/>
    </location>
    <ligand>
        <name>[4Fe-4S] cluster</name>
        <dbReference type="ChEBI" id="CHEBI:49883"/>
    </ligand>
</feature>
<dbReference type="InterPro" id="IPR036890">
    <property type="entry name" value="HATPase_C_sf"/>
</dbReference>
<dbReference type="PRINTS" id="PR00344">
    <property type="entry name" value="BCTRLSENSOR"/>
</dbReference>
<evidence type="ECO:0000256" key="15">
    <source>
        <dbReference type="PIRNR" id="PIRNR037432"/>
    </source>
</evidence>
<evidence type="ECO:0000313" key="25">
    <source>
        <dbReference type="Proteomes" id="UP000546806"/>
    </source>
</evidence>
<comment type="caution">
    <text evidence="19">The sequence shown here is derived from an EMBL/GenBank/DDBJ whole genome shotgun (WGS) entry which is preliminary data.</text>
</comment>
<comment type="PTM">
    <text evidence="17">Autophosphorylated.</text>
</comment>
<evidence type="ECO:0000313" key="21">
    <source>
        <dbReference type="EMBL" id="MBC1779450.1"/>
    </source>
</evidence>
<evidence type="ECO:0000256" key="11">
    <source>
        <dbReference type="ARBA" id="ARBA00023004"/>
    </source>
</evidence>
<keyword evidence="10 15" id="KW-0067">ATP-binding</keyword>
<dbReference type="SMART" id="SM00387">
    <property type="entry name" value="HATPase_c"/>
    <property type="match status" value="1"/>
</dbReference>
<dbReference type="eggNOG" id="COG4585">
    <property type="taxonomic scope" value="Bacteria"/>
</dbReference>
<dbReference type="GO" id="GO:0016020">
    <property type="term" value="C:membrane"/>
    <property type="evidence" value="ECO:0007669"/>
    <property type="project" value="InterPro"/>
</dbReference>
<dbReference type="InterPro" id="IPR004358">
    <property type="entry name" value="Sig_transdc_His_kin-like_C"/>
</dbReference>
<evidence type="ECO:0000256" key="6">
    <source>
        <dbReference type="ARBA" id="ARBA00022679"/>
    </source>
</evidence>
<comment type="catalytic activity">
    <reaction evidence="1 15">
        <text>ATP + protein L-histidine = ADP + protein N-phospho-L-histidine.</text>
        <dbReference type="EC" id="2.7.13.3"/>
    </reaction>
</comment>
<dbReference type="EMBL" id="JAARUV010000003">
    <property type="protein sequence ID" value="MBC1779450.1"/>
    <property type="molecule type" value="Genomic_DNA"/>
</dbReference>
<reference evidence="25 26" key="2">
    <citation type="submission" date="2020-03" db="EMBL/GenBank/DDBJ databases">
        <title>Soil Listeria distribution.</title>
        <authorList>
            <person name="Liao J."/>
            <person name="Wiedmann M."/>
        </authorList>
    </citation>
    <scope>NUCLEOTIDE SEQUENCE [LARGE SCALE GENOMIC DNA]</scope>
    <source>
        <strain evidence="23 27">FSL L7-0149</strain>
        <strain evidence="22 25">FSL L7-0435</strain>
        <strain evidence="21 26">FSL L7-1017</strain>
        <strain evidence="20 28">FSL L7-1299</strain>
    </source>
</reference>
<dbReference type="GO" id="GO:0005524">
    <property type="term" value="F:ATP binding"/>
    <property type="evidence" value="ECO:0007669"/>
    <property type="project" value="UniProtKB-KW"/>
</dbReference>
<evidence type="ECO:0000256" key="16">
    <source>
        <dbReference type="PIRSR" id="PIRSR037432-50"/>
    </source>
</evidence>
<dbReference type="CDD" id="cd16917">
    <property type="entry name" value="HATPase_UhpB-NarQ-NarX-like"/>
    <property type="match status" value="1"/>
</dbReference>
<dbReference type="Proteomes" id="UP000553016">
    <property type="component" value="Unassembled WGS sequence"/>
</dbReference>
<dbReference type="Gene3D" id="3.30.565.10">
    <property type="entry name" value="Histidine kinase-like ATPase, C-terminal domain"/>
    <property type="match status" value="1"/>
</dbReference>
<keyword evidence="6 15" id="KW-0808">Transferase</keyword>
<keyword evidence="7 16" id="KW-0479">Metal-binding</keyword>
<evidence type="ECO:0000313" key="24">
    <source>
        <dbReference type="Proteomes" id="UP000029844"/>
    </source>
</evidence>
<dbReference type="PIRSF" id="PIRSF037432">
    <property type="entry name" value="STHK_NreB"/>
    <property type="match status" value="1"/>
</dbReference>
<evidence type="ECO:0000256" key="1">
    <source>
        <dbReference type="ARBA" id="ARBA00000085"/>
    </source>
</evidence>
<evidence type="ECO:0000313" key="22">
    <source>
        <dbReference type="EMBL" id="MBC2002842.1"/>
    </source>
</evidence>
<name>A0A099WED3_9LIST</name>
<evidence type="ECO:0000256" key="7">
    <source>
        <dbReference type="ARBA" id="ARBA00022723"/>
    </source>
</evidence>
<keyword evidence="11 16" id="KW-0408">Iron</keyword>
<keyword evidence="4" id="KW-0963">Cytoplasm</keyword>
<keyword evidence="5 17" id="KW-0597">Phosphoprotein</keyword>
<feature type="binding site" evidence="16">
    <location>
        <position position="68"/>
    </location>
    <ligand>
        <name>[4Fe-4S] cluster</name>
        <dbReference type="ChEBI" id="CHEBI:49883"/>
    </ligand>
</feature>
<dbReference type="InterPro" id="IPR050482">
    <property type="entry name" value="Sensor_HK_TwoCompSys"/>
</dbReference>
<keyword evidence="13 16" id="KW-0411">Iron-sulfur</keyword>
<evidence type="ECO:0000256" key="12">
    <source>
        <dbReference type="ARBA" id="ARBA00023012"/>
    </source>
</evidence>
<proteinExistence type="predicted"/>
<keyword evidence="24" id="KW-1185">Reference proteome</keyword>